<dbReference type="Pfam" id="PF07534">
    <property type="entry name" value="TLD"/>
    <property type="match status" value="1"/>
</dbReference>
<dbReference type="AlphaFoldDB" id="A0AAD2CML2"/>
<accession>A0AAD2CML2</accession>
<feature type="compositionally biased region" description="Basic and acidic residues" evidence="5">
    <location>
        <begin position="60"/>
        <end position="69"/>
    </location>
</feature>
<keyword evidence="8" id="KW-1185">Reference proteome</keyword>
<comment type="subcellular location">
    <subcellularLocation>
        <location evidence="1">Mitochondrion</location>
    </subcellularLocation>
</comment>
<dbReference type="Proteomes" id="UP001295423">
    <property type="component" value="Unassembled WGS sequence"/>
</dbReference>
<feature type="region of interest" description="Disordered" evidence="5">
    <location>
        <begin position="15"/>
        <end position="90"/>
    </location>
</feature>
<keyword evidence="3" id="KW-0496">Mitochondrion</keyword>
<organism evidence="7 8">
    <name type="scientific">Cylindrotheca closterium</name>
    <dbReference type="NCBI Taxonomy" id="2856"/>
    <lineage>
        <taxon>Eukaryota</taxon>
        <taxon>Sar</taxon>
        <taxon>Stramenopiles</taxon>
        <taxon>Ochrophyta</taxon>
        <taxon>Bacillariophyta</taxon>
        <taxon>Bacillariophyceae</taxon>
        <taxon>Bacillariophycidae</taxon>
        <taxon>Bacillariales</taxon>
        <taxon>Bacillariaceae</taxon>
        <taxon>Cylindrotheca</taxon>
    </lineage>
</organism>
<proteinExistence type="inferred from homology"/>
<dbReference type="GO" id="GO:0005739">
    <property type="term" value="C:mitochondrion"/>
    <property type="evidence" value="ECO:0007669"/>
    <property type="project" value="UniProtKB-SubCell"/>
</dbReference>
<evidence type="ECO:0000256" key="4">
    <source>
        <dbReference type="ARBA" id="ARBA00040604"/>
    </source>
</evidence>
<dbReference type="PROSITE" id="PS51886">
    <property type="entry name" value="TLDC"/>
    <property type="match status" value="1"/>
</dbReference>
<evidence type="ECO:0000313" key="7">
    <source>
        <dbReference type="EMBL" id="CAJ1937612.1"/>
    </source>
</evidence>
<dbReference type="EMBL" id="CAKOGP040000668">
    <property type="protein sequence ID" value="CAJ1937612.1"/>
    <property type="molecule type" value="Genomic_DNA"/>
</dbReference>
<reference evidence="7" key="1">
    <citation type="submission" date="2023-08" db="EMBL/GenBank/DDBJ databases">
        <authorList>
            <person name="Audoor S."/>
            <person name="Bilcke G."/>
        </authorList>
    </citation>
    <scope>NUCLEOTIDE SEQUENCE</scope>
</reference>
<evidence type="ECO:0000256" key="1">
    <source>
        <dbReference type="ARBA" id="ARBA00004173"/>
    </source>
</evidence>
<comment type="similarity">
    <text evidence="2">Belongs to the OXR1 family.</text>
</comment>
<evidence type="ECO:0000259" key="6">
    <source>
        <dbReference type="PROSITE" id="PS51886"/>
    </source>
</evidence>
<feature type="compositionally biased region" description="Basic and acidic residues" evidence="5">
    <location>
        <begin position="19"/>
        <end position="31"/>
    </location>
</feature>
<evidence type="ECO:0000256" key="2">
    <source>
        <dbReference type="ARBA" id="ARBA00009540"/>
    </source>
</evidence>
<gene>
    <name evidence="7" type="ORF">CYCCA115_LOCUS5731</name>
</gene>
<comment type="caution">
    <text evidence="7">The sequence shown here is derived from an EMBL/GenBank/DDBJ whole genome shotgun (WGS) entry which is preliminary data.</text>
</comment>
<sequence>METESELLSRLQSQFGDMDLSHLLDDKKSDGAESEESSLAEPTAEELRAWQEAQYQKGKQTIESKKSEELPPVQRRRRQAQKANSEDDDDWEQIAALPQLSEPSVFFPQSDESGSEILGLHPLLAKLSAADPEVLGTRWKRLYSSEQGDGLSFAMLLSTLKGYGGPTLMLISAKPSAKHMMEKTSKQSTIGFFTTSVWSESNSFFGNKDCFLFKIDEKENDIAIIRPRDKLKNGNFMYCHPSSLNPSNRRMTSSSATDGCVHGIGVGGSTSQPRLHLTETLEDCRAMEYCSSFEAAELLPNGKDSLYFFDADCIEVWGVGGEEWIQQSLQAQQKGRDLTEATLKKVRMVDKKQFIDDLRFMAKPNGLYEHVNHVDERADL</sequence>
<dbReference type="SMART" id="SM00584">
    <property type="entry name" value="TLDc"/>
    <property type="match status" value="1"/>
</dbReference>
<protein>
    <recommendedName>
        <fullName evidence="4">Oxidation resistance protein 1</fullName>
    </recommendedName>
</protein>
<dbReference type="PANTHER" id="PTHR23354">
    <property type="entry name" value="NUCLEOLAR PROTEIN 7/ESTROGEN RECEPTOR COACTIVATOR-RELATED"/>
    <property type="match status" value="1"/>
</dbReference>
<name>A0AAD2CML2_9STRA</name>
<dbReference type="PANTHER" id="PTHR23354:SF62">
    <property type="entry name" value="MUSTARD, ISOFORM V"/>
    <property type="match status" value="1"/>
</dbReference>
<feature type="domain" description="TLDc" evidence="6">
    <location>
        <begin position="116"/>
        <end position="320"/>
    </location>
</feature>
<evidence type="ECO:0000313" key="8">
    <source>
        <dbReference type="Proteomes" id="UP001295423"/>
    </source>
</evidence>
<dbReference type="InterPro" id="IPR006571">
    <property type="entry name" value="TLDc_dom"/>
</dbReference>
<evidence type="ECO:0000256" key="3">
    <source>
        <dbReference type="ARBA" id="ARBA00023128"/>
    </source>
</evidence>
<evidence type="ECO:0000256" key="5">
    <source>
        <dbReference type="SAM" id="MobiDB-lite"/>
    </source>
</evidence>